<evidence type="ECO:0000313" key="7">
    <source>
        <dbReference type="Proteomes" id="UP000002892"/>
    </source>
</evidence>
<dbReference type="HOGENOM" id="CLU_058216_0_0_9"/>
<dbReference type="SUPFAM" id="SSF51338">
    <property type="entry name" value="Composite domain of metallo-dependent hydrolases"/>
    <property type="match status" value="1"/>
</dbReference>
<dbReference type="EMBL" id="CP003639">
    <property type="protein sequence ID" value="AFM41968.1"/>
    <property type="molecule type" value="Genomic_DNA"/>
</dbReference>
<feature type="binding site" evidence="3">
    <location>
        <position position="131"/>
    </location>
    <ligand>
        <name>substrate</name>
    </ligand>
</feature>
<name>I4D844_DESAJ</name>
<dbReference type="GO" id="GO:0005737">
    <property type="term" value="C:cytoplasm"/>
    <property type="evidence" value="ECO:0007669"/>
    <property type="project" value="UniProtKB-SubCell"/>
</dbReference>
<keyword evidence="1" id="KW-0378">Hydrolase</keyword>
<dbReference type="Proteomes" id="UP000002892">
    <property type="component" value="Chromosome"/>
</dbReference>
<feature type="binding site" evidence="3">
    <location>
        <position position="164"/>
    </location>
    <ligand>
        <name>substrate</name>
    </ligand>
</feature>
<dbReference type="Gene3D" id="3.20.20.140">
    <property type="entry name" value="Metal-dependent hydrolases"/>
    <property type="match status" value="1"/>
</dbReference>
<sequence>MMWQLLKNAKIYSPKYIEETDVLIVGSTIASIGKNLRLPDFVEGEEVDLRGLTLAPGFIDAHVHICGGGGEAGPASRTPEIQLSLLTLSGTTTVVGCLGTDSISRSVSELLTKAYALEDEGISTFIYSGAYQVPARTLLSTLQQDIALIEKVIGAGEIAISDHRSAQPQIVELERLASEARVGGMLGGKAGVVHLHLGEGKRGLDYIWKILEQTEIPITQFMPTHINRTHSLLEQGIQFLQAGGHIDLTAGCDDFPAELQVPAVLSMLEQRKLLNERITVTSDGNGSMPQYNQEGVLVGMGVGSVEVLWRDVRESVRRYGIPLEKALSTITSNVAGILSLKNKGMIRVGYDADLVVLDESLQVLDVWAKGKWMVKNKQPLVWGTYEKKKSE</sequence>
<comment type="similarity">
    <text evidence="1">Belongs to the peptidase M38 family.</text>
</comment>
<evidence type="ECO:0000256" key="4">
    <source>
        <dbReference type="PIRSR" id="PIRSR001238-3"/>
    </source>
</evidence>
<keyword evidence="1 4" id="KW-0862">Zinc</keyword>
<dbReference type="InterPro" id="IPR032466">
    <property type="entry name" value="Metal_Hydrolase"/>
</dbReference>
<feature type="binding site" evidence="4">
    <location>
        <position position="283"/>
    </location>
    <ligand>
        <name>Zn(2+)</name>
        <dbReference type="ChEBI" id="CHEBI:29105"/>
        <label>1</label>
        <note>catalytic</note>
    </ligand>
</feature>
<dbReference type="InterPro" id="IPR011059">
    <property type="entry name" value="Metal-dep_hydrolase_composite"/>
</dbReference>
<evidence type="ECO:0000256" key="1">
    <source>
        <dbReference type="PIRNR" id="PIRNR001238"/>
    </source>
</evidence>
<feature type="binding site" evidence="4">
    <location>
        <position position="62"/>
    </location>
    <ligand>
        <name>Zn(2+)</name>
        <dbReference type="ChEBI" id="CHEBI:29105"/>
        <label>1</label>
        <note>catalytic</note>
    </ligand>
</feature>
<feature type="binding site" evidence="4">
    <location>
        <position position="196"/>
    </location>
    <ligand>
        <name>Zn(2+)</name>
        <dbReference type="ChEBI" id="CHEBI:29105"/>
        <label>2</label>
        <note>catalytic</note>
    </ligand>
</feature>
<comment type="PTM">
    <text evidence="1">Carboxylation allows a single lysine to coordinate two zinc ions.</text>
</comment>
<dbReference type="GO" id="GO:0008237">
    <property type="term" value="F:metallopeptidase activity"/>
    <property type="evidence" value="ECO:0007669"/>
    <property type="project" value="UniProtKB-KW"/>
</dbReference>
<dbReference type="GO" id="GO:0006508">
    <property type="term" value="P:proteolysis"/>
    <property type="evidence" value="ECO:0007669"/>
    <property type="project" value="UniProtKB-KW"/>
</dbReference>
<dbReference type="AlphaFoldDB" id="I4D844"/>
<dbReference type="EC" id="3.4.19.-" evidence="1"/>
<proteinExistence type="inferred from homology"/>
<feature type="binding site" evidence="3">
    <location>
        <begin position="69"/>
        <end position="71"/>
    </location>
    <ligand>
        <name>substrate</name>
    </ligand>
</feature>
<feature type="active site" description="Proton acceptor" evidence="2">
    <location>
        <position position="283"/>
    </location>
</feature>
<dbReference type="GO" id="GO:0016810">
    <property type="term" value="F:hydrolase activity, acting on carbon-nitrogen (but not peptide) bonds"/>
    <property type="evidence" value="ECO:0007669"/>
    <property type="project" value="InterPro"/>
</dbReference>
<comment type="cofactor">
    <cofactor evidence="1 4">
        <name>Zn(2+)</name>
        <dbReference type="ChEBI" id="CHEBI:29105"/>
    </cofactor>
    <text evidence="1 4">Binds 2 Zn(2+) ions per subunit.</text>
</comment>
<dbReference type="InterPro" id="IPR006680">
    <property type="entry name" value="Amidohydro-rel"/>
</dbReference>
<dbReference type="InterPro" id="IPR010229">
    <property type="entry name" value="Pept_M38_dipep"/>
</dbReference>
<dbReference type="PIRSF" id="PIRSF001238">
    <property type="entry name" value="IadA"/>
    <property type="match status" value="1"/>
</dbReference>
<evidence type="ECO:0000259" key="5">
    <source>
        <dbReference type="Pfam" id="PF01979"/>
    </source>
</evidence>
<feature type="binding site" evidence="4">
    <location>
        <position position="64"/>
    </location>
    <ligand>
        <name>Zn(2+)</name>
        <dbReference type="ChEBI" id="CHEBI:29105"/>
        <label>1</label>
        <note>catalytic</note>
    </ligand>
</feature>
<feature type="domain" description="Amidohydrolase-related" evidence="5">
    <location>
        <begin position="54"/>
        <end position="373"/>
    </location>
</feature>
<reference evidence="6 7" key="1">
    <citation type="journal article" date="2012" name="J. Bacteriol.">
        <title>Complete genome sequences of Desulfosporosinus orientis DSM765T, Desulfosporosinus youngiae DSM17734T, Desulfosporosinus meridiei DSM13257T, and Desulfosporosinus acidiphilus DSM22704T.</title>
        <authorList>
            <person name="Pester M."/>
            <person name="Brambilla E."/>
            <person name="Alazard D."/>
            <person name="Rattei T."/>
            <person name="Weinmaier T."/>
            <person name="Han J."/>
            <person name="Lucas S."/>
            <person name="Lapidus A."/>
            <person name="Cheng J.F."/>
            <person name="Goodwin L."/>
            <person name="Pitluck S."/>
            <person name="Peters L."/>
            <person name="Ovchinnikova G."/>
            <person name="Teshima H."/>
            <person name="Detter J.C."/>
            <person name="Han C.S."/>
            <person name="Tapia R."/>
            <person name="Land M.L."/>
            <person name="Hauser L."/>
            <person name="Kyrpides N.C."/>
            <person name="Ivanova N.N."/>
            <person name="Pagani I."/>
            <person name="Huntmann M."/>
            <person name="Wei C.L."/>
            <person name="Davenport K.W."/>
            <person name="Daligault H."/>
            <person name="Chain P.S."/>
            <person name="Chen A."/>
            <person name="Mavromatis K."/>
            <person name="Markowitz V."/>
            <person name="Szeto E."/>
            <person name="Mikhailova N."/>
            <person name="Pati A."/>
            <person name="Wagner M."/>
            <person name="Woyke T."/>
            <person name="Ollivier B."/>
            <person name="Klenk H.P."/>
            <person name="Spring S."/>
            <person name="Loy A."/>
        </authorList>
    </citation>
    <scope>NUCLEOTIDE SEQUENCE [LARGE SCALE GENOMIC DNA]</scope>
    <source>
        <strain evidence="7">DSM 22704 / JCM 16185 / SJ4</strain>
    </source>
</reference>
<dbReference type="GO" id="GO:0008798">
    <property type="term" value="F:beta-aspartyl-peptidase activity"/>
    <property type="evidence" value="ECO:0007669"/>
    <property type="project" value="InterPro"/>
</dbReference>
<feature type="binding site" evidence="4">
    <location>
        <position position="225"/>
    </location>
    <ligand>
        <name>Zn(2+)</name>
        <dbReference type="ChEBI" id="CHEBI:29105"/>
        <label>2</label>
        <note>catalytic</note>
    </ligand>
</feature>
<evidence type="ECO:0000256" key="3">
    <source>
        <dbReference type="PIRSR" id="PIRSR001238-2"/>
    </source>
</evidence>
<keyword evidence="1" id="KW-0482">Metalloprotease</keyword>
<keyword evidence="1 4" id="KW-0479">Metal-binding</keyword>
<dbReference type="eggNOG" id="COG1820">
    <property type="taxonomic scope" value="Bacteria"/>
</dbReference>
<feature type="binding site" evidence="3">
    <location>
        <position position="100"/>
    </location>
    <ligand>
        <name>substrate</name>
    </ligand>
</feature>
<comment type="function">
    <text evidence="1">Catalyzes the hydrolytic cleavage of a subset of L-isoaspartyl (L-beta-aspartyl) dipeptides. Used to degrade proteins damaged by L-isoaspartyl residues formation.</text>
</comment>
<accession>I4D844</accession>
<dbReference type="Pfam" id="PF01979">
    <property type="entry name" value="Amidohydro_1"/>
    <property type="match status" value="1"/>
</dbReference>
<gene>
    <name evidence="6" type="ordered locus">Desaci_3061</name>
</gene>
<dbReference type="SUPFAM" id="SSF51556">
    <property type="entry name" value="Metallo-dependent hydrolases"/>
    <property type="match status" value="1"/>
</dbReference>
<organism evidence="6 7">
    <name type="scientific">Desulfosporosinus acidiphilus (strain DSM 22704 / JCM 16185 / SJ4)</name>
    <dbReference type="NCBI Taxonomy" id="646529"/>
    <lineage>
        <taxon>Bacteria</taxon>
        <taxon>Bacillati</taxon>
        <taxon>Bacillota</taxon>
        <taxon>Clostridia</taxon>
        <taxon>Eubacteriales</taxon>
        <taxon>Desulfitobacteriaceae</taxon>
        <taxon>Desulfosporosinus</taxon>
    </lineage>
</organism>
<dbReference type="PANTHER" id="PTHR11647:SF1">
    <property type="entry name" value="COLLAPSIN RESPONSE MEDIATOR PROTEIN"/>
    <property type="match status" value="1"/>
</dbReference>
<evidence type="ECO:0000313" key="6">
    <source>
        <dbReference type="EMBL" id="AFM41968.1"/>
    </source>
</evidence>
<dbReference type="NCBIfam" id="TIGR01975">
    <property type="entry name" value="isoAsp_dipep"/>
    <property type="match status" value="1"/>
</dbReference>
<dbReference type="InterPro" id="IPR050378">
    <property type="entry name" value="Metallo-dep_Hydrolases_sf"/>
</dbReference>
<dbReference type="GO" id="GO:0046872">
    <property type="term" value="F:metal ion binding"/>
    <property type="evidence" value="ECO:0007669"/>
    <property type="project" value="UniProtKB-KW"/>
</dbReference>
<comment type="subcellular location">
    <subcellularLocation>
        <location evidence="1">Cytoplasm</location>
    </subcellularLocation>
</comment>
<dbReference type="Gene3D" id="2.30.40.10">
    <property type="entry name" value="Urease, subunit C, domain 1"/>
    <property type="match status" value="1"/>
</dbReference>
<keyword evidence="1" id="KW-0645">Protease</keyword>
<dbReference type="PANTHER" id="PTHR11647">
    <property type="entry name" value="HYDRANTOINASE/DIHYDROPYRIMIDINASE FAMILY MEMBER"/>
    <property type="match status" value="1"/>
</dbReference>
<dbReference type="KEGG" id="dai:Desaci_3061"/>
<evidence type="ECO:0000256" key="2">
    <source>
        <dbReference type="PIRSR" id="PIRSR001238-1"/>
    </source>
</evidence>
<dbReference type="STRING" id="646529.Desaci_3061"/>
<protein>
    <recommendedName>
        <fullName evidence="1">Isoaspartyl dipeptidase</fullName>
        <ecNumber evidence="1">3.4.19.-</ecNumber>
    </recommendedName>
</protein>
<keyword evidence="7" id="KW-1185">Reference proteome</keyword>
<feature type="binding site" evidence="3">
    <location>
        <position position="287"/>
    </location>
    <ligand>
        <name>substrate</name>
    </ligand>
</feature>
<feature type="binding site" evidence="3">
    <location>
        <position position="228"/>
    </location>
    <ligand>
        <name>substrate</name>
    </ligand>
</feature>